<keyword evidence="3" id="KW-0812">Transmembrane</keyword>
<comment type="caution">
    <text evidence="5">The sequence shown here is derived from an EMBL/GenBank/DDBJ whole genome shotgun (WGS) entry which is preliminary data.</text>
</comment>
<dbReference type="Gene3D" id="3.40.50.300">
    <property type="entry name" value="P-loop containing nucleotide triphosphate hydrolases"/>
    <property type="match status" value="1"/>
</dbReference>
<proteinExistence type="predicted"/>
<evidence type="ECO:0000313" key="5">
    <source>
        <dbReference type="EMBL" id="RYN22674.1"/>
    </source>
</evidence>
<feature type="compositionally biased region" description="Polar residues" evidence="2">
    <location>
        <begin position="328"/>
        <end position="338"/>
    </location>
</feature>
<dbReference type="InterPro" id="IPR027417">
    <property type="entry name" value="P-loop_NTPase"/>
</dbReference>
<name>A0AB37WAK3_9PLEO</name>
<dbReference type="SUPFAM" id="SSF52540">
    <property type="entry name" value="P-loop containing nucleoside triphosphate hydrolases"/>
    <property type="match status" value="1"/>
</dbReference>
<keyword evidence="1" id="KW-0175">Coiled coil</keyword>
<evidence type="ECO:0000256" key="1">
    <source>
        <dbReference type="SAM" id="Coils"/>
    </source>
</evidence>
<keyword evidence="3" id="KW-0472">Membrane</keyword>
<dbReference type="CDD" id="cd00882">
    <property type="entry name" value="Ras_like_GTPase"/>
    <property type="match status" value="1"/>
</dbReference>
<evidence type="ECO:0000259" key="4">
    <source>
        <dbReference type="Pfam" id="PF01926"/>
    </source>
</evidence>
<feature type="coiled-coil region" evidence="1">
    <location>
        <begin position="229"/>
        <end position="256"/>
    </location>
</feature>
<protein>
    <recommendedName>
        <fullName evidence="4">G domain-containing protein</fullName>
    </recommendedName>
</protein>
<feature type="compositionally biased region" description="Basic and acidic residues" evidence="2">
    <location>
        <begin position="317"/>
        <end position="327"/>
    </location>
</feature>
<dbReference type="Pfam" id="PF01926">
    <property type="entry name" value="MMR_HSR1"/>
    <property type="match status" value="1"/>
</dbReference>
<feature type="region of interest" description="Disordered" evidence="2">
    <location>
        <begin position="316"/>
        <end position="357"/>
    </location>
</feature>
<feature type="transmembrane region" description="Helical" evidence="3">
    <location>
        <begin position="397"/>
        <end position="417"/>
    </location>
</feature>
<feature type="compositionally biased region" description="Low complexity" evidence="2">
    <location>
        <begin position="339"/>
        <end position="357"/>
    </location>
</feature>
<reference evidence="5" key="2">
    <citation type="journal article" date="2019" name="bioRxiv">
        <title>Genomics, evolutionary history and diagnostics of the Alternaria alternata species group including apple and Asian pear pathotypes.</title>
        <authorList>
            <person name="Armitage A.D."/>
            <person name="Cockerton H.M."/>
            <person name="Sreenivasaprasad S."/>
            <person name="Woodhall J.W."/>
            <person name="Lane C.R."/>
            <person name="Harrison R.J."/>
            <person name="Clarkson J.P."/>
        </authorList>
    </citation>
    <scope>NUCLEOTIDE SEQUENCE</scope>
    <source>
        <strain evidence="5">FERA 1164</strain>
    </source>
</reference>
<dbReference type="Proteomes" id="UP000292340">
    <property type="component" value="Unassembled WGS sequence"/>
</dbReference>
<evidence type="ECO:0000256" key="3">
    <source>
        <dbReference type="SAM" id="Phobius"/>
    </source>
</evidence>
<dbReference type="InterPro" id="IPR006073">
    <property type="entry name" value="GTP-bd"/>
</dbReference>
<accession>A0AB37WAK3</accession>
<dbReference type="AlphaFoldDB" id="A0AB37WAK3"/>
<dbReference type="GO" id="GO:0005525">
    <property type="term" value="F:GTP binding"/>
    <property type="evidence" value="ECO:0007669"/>
    <property type="project" value="InterPro"/>
</dbReference>
<dbReference type="EMBL" id="PDXB01000027">
    <property type="protein sequence ID" value="RYN22674.1"/>
    <property type="molecule type" value="Genomic_DNA"/>
</dbReference>
<evidence type="ECO:0000256" key="2">
    <source>
        <dbReference type="SAM" id="MobiDB-lite"/>
    </source>
</evidence>
<sequence>METIIVEGAQPVDSDDIFIAVMGMTGAGKSTFIEHCTNPLERLSGHGLSSCTSQVSIHTTSVLGRTVHLIDTPGFNDSRRSDGETLQELAYWLAAAYERDIKLSGIIYLHCITNNRFQGSAVRALNAFKKMCGEEAFYGIVVATTMWDRITTDELPKAERRHEELHARVNEDIVRRGGKLTRLSAVEIDAARILRHVVGKDRKLTLAFQQELVDGNKLIHETGAGQVLFEHLTGSLKTLQAEADQAIERIAAMAHASRKEELRELEDTVTEMTGSMRSIDEDIERTRVTLGDIRKAWDSYITREEEDISAAVQSIERQLETERDRQEAASTVQTDTARSSYGGSELASSSASGSHPSQAYMSLRLEELEKERNALTYQMGQRLNRRYTKHARGATRIGVIGTGLAVGQLIAAIACVVM</sequence>
<evidence type="ECO:0000313" key="6">
    <source>
        <dbReference type="Proteomes" id="UP000292340"/>
    </source>
</evidence>
<organism evidence="5 6">
    <name type="scientific">Alternaria tenuissima</name>
    <dbReference type="NCBI Taxonomy" id="119927"/>
    <lineage>
        <taxon>Eukaryota</taxon>
        <taxon>Fungi</taxon>
        <taxon>Dikarya</taxon>
        <taxon>Ascomycota</taxon>
        <taxon>Pezizomycotina</taxon>
        <taxon>Dothideomycetes</taxon>
        <taxon>Pleosporomycetidae</taxon>
        <taxon>Pleosporales</taxon>
        <taxon>Pleosporineae</taxon>
        <taxon>Pleosporaceae</taxon>
        <taxon>Alternaria</taxon>
        <taxon>Alternaria sect. Alternaria</taxon>
        <taxon>Alternaria alternata complex</taxon>
    </lineage>
</organism>
<keyword evidence="3" id="KW-1133">Transmembrane helix</keyword>
<gene>
    <name evidence="5" type="ORF">AA0115_g9070</name>
</gene>
<feature type="domain" description="G" evidence="4">
    <location>
        <begin position="19"/>
        <end position="81"/>
    </location>
</feature>
<reference evidence="5" key="1">
    <citation type="submission" date="2017-10" db="EMBL/GenBank/DDBJ databases">
        <authorList>
            <person name="Armitage A.D."/>
            <person name="Barbara D.J."/>
            <person name="Woodhall J.W."/>
            <person name="Sreenivasaprasad S."/>
            <person name="Lane C.R."/>
            <person name="Clarkson J.P."/>
            <person name="Harrison R.J."/>
        </authorList>
    </citation>
    <scope>NUCLEOTIDE SEQUENCE</scope>
    <source>
        <strain evidence="5">FERA 1164</strain>
    </source>
</reference>